<accession>A0ABR9S7L4</accession>
<keyword evidence="2" id="KW-0812">Transmembrane</keyword>
<dbReference type="Proteomes" id="UP000806285">
    <property type="component" value="Unassembled WGS sequence"/>
</dbReference>
<name>A0ABR9S7L4_9BURK</name>
<evidence type="ECO:0000256" key="1">
    <source>
        <dbReference type="SAM" id="MobiDB-lite"/>
    </source>
</evidence>
<keyword evidence="4" id="KW-1185">Reference proteome</keyword>
<comment type="caution">
    <text evidence="3">The sequence shown here is derived from an EMBL/GenBank/DDBJ whole genome shotgun (WGS) entry which is preliminary data.</text>
</comment>
<protein>
    <recommendedName>
        <fullName evidence="5">DUF4178 domain-containing protein</fullName>
    </recommendedName>
</protein>
<sequence length="137" mass="14439">MSESHGAPPAWWAGLTARHSRPLAVGAVVGAFGAVLAAFALWPEAAPQMPSSPRATAPTGTQLHPQLLPPRARCETCGVIESIRQIEAKGDAAASYEFAVRLPDGTLRYSRDPQPGRWQVGDAMQLIGGGRAWSSSP</sequence>
<evidence type="ECO:0000313" key="3">
    <source>
        <dbReference type="EMBL" id="MBE7369510.1"/>
    </source>
</evidence>
<reference evidence="3 4" key="1">
    <citation type="submission" date="2020-10" db="EMBL/GenBank/DDBJ databases">
        <title>Ramlibacter sp. HM2 16S ribosomal RNA gene Genome sequencing and assembly.</title>
        <authorList>
            <person name="Kang M."/>
        </authorList>
    </citation>
    <scope>NUCLEOTIDE SEQUENCE [LARGE SCALE GENOMIC DNA]</scope>
    <source>
        <strain evidence="3 4">HM2</strain>
    </source>
</reference>
<feature type="compositionally biased region" description="Polar residues" evidence="1">
    <location>
        <begin position="49"/>
        <end position="64"/>
    </location>
</feature>
<keyword evidence="2" id="KW-0472">Membrane</keyword>
<evidence type="ECO:0000313" key="4">
    <source>
        <dbReference type="Proteomes" id="UP000806285"/>
    </source>
</evidence>
<evidence type="ECO:0008006" key="5">
    <source>
        <dbReference type="Google" id="ProtNLM"/>
    </source>
</evidence>
<dbReference type="EMBL" id="JADDIV010000005">
    <property type="protein sequence ID" value="MBE7369510.1"/>
    <property type="molecule type" value="Genomic_DNA"/>
</dbReference>
<feature type="transmembrane region" description="Helical" evidence="2">
    <location>
        <begin position="23"/>
        <end position="42"/>
    </location>
</feature>
<feature type="region of interest" description="Disordered" evidence="1">
    <location>
        <begin position="47"/>
        <end position="68"/>
    </location>
</feature>
<keyword evidence="2" id="KW-1133">Transmembrane helix</keyword>
<gene>
    <name evidence="3" type="ORF">IM787_18240</name>
</gene>
<evidence type="ECO:0000256" key="2">
    <source>
        <dbReference type="SAM" id="Phobius"/>
    </source>
</evidence>
<proteinExistence type="predicted"/>
<dbReference type="RefSeq" id="WP_193678134.1">
    <property type="nucleotide sequence ID" value="NZ_JADDIV010000005.1"/>
</dbReference>
<organism evidence="3 4">
    <name type="scientific">Ramlibacter pallidus</name>
    <dbReference type="NCBI Taxonomy" id="2780087"/>
    <lineage>
        <taxon>Bacteria</taxon>
        <taxon>Pseudomonadati</taxon>
        <taxon>Pseudomonadota</taxon>
        <taxon>Betaproteobacteria</taxon>
        <taxon>Burkholderiales</taxon>
        <taxon>Comamonadaceae</taxon>
        <taxon>Ramlibacter</taxon>
    </lineage>
</organism>